<accession>A0A494WSQ4</accession>
<comment type="similarity">
    <text evidence="2 10 11">Belongs to the universal ribosomal protein uL24 family.</text>
</comment>
<keyword evidence="6 10" id="KW-0689">Ribosomal protein</keyword>
<name>A0A494WSQ4_9FIRM</name>
<keyword evidence="14" id="KW-1185">Reference proteome</keyword>
<protein>
    <recommendedName>
        <fullName evidence="8 10">Large ribosomal subunit protein uL24</fullName>
    </recommendedName>
</protein>
<dbReference type="AlphaFoldDB" id="A0A494WSQ4"/>
<evidence type="ECO:0000256" key="6">
    <source>
        <dbReference type="ARBA" id="ARBA00022980"/>
    </source>
</evidence>
<dbReference type="InterPro" id="IPR041988">
    <property type="entry name" value="Ribosomal_uL24_KOW"/>
</dbReference>
<proteinExistence type="inferred from homology"/>
<evidence type="ECO:0000256" key="4">
    <source>
        <dbReference type="ARBA" id="ARBA00022730"/>
    </source>
</evidence>
<feature type="domain" description="KOW" evidence="12">
    <location>
        <begin position="5"/>
        <end position="32"/>
    </location>
</feature>
<dbReference type="GO" id="GO:0003735">
    <property type="term" value="F:structural constituent of ribosome"/>
    <property type="evidence" value="ECO:0007669"/>
    <property type="project" value="InterPro"/>
</dbReference>
<dbReference type="PANTHER" id="PTHR12903">
    <property type="entry name" value="MITOCHONDRIAL RIBOSOMAL PROTEIN L24"/>
    <property type="match status" value="1"/>
</dbReference>
<dbReference type="OrthoDB" id="9807419at2"/>
<evidence type="ECO:0000259" key="12">
    <source>
        <dbReference type="SMART" id="SM00739"/>
    </source>
</evidence>
<dbReference type="SUPFAM" id="SSF50104">
    <property type="entry name" value="Translation proteins SH3-like domain"/>
    <property type="match status" value="1"/>
</dbReference>
<comment type="function">
    <text evidence="9 10">One of the proteins that surrounds the polypeptide exit tunnel on the outside of the subunit.</text>
</comment>
<comment type="caution">
    <text evidence="13">The sequence shown here is derived from an EMBL/GenBank/DDBJ whole genome shotgun (WGS) entry which is preliminary data.</text>
</comment>
<evidence type="ECO:0000256" key="1">
    <source>
        <dbReference type="ARBA" id="ARBA00004072"/>
    </source>
</evidence>
<keyword evidence="7 10" id="KW-0687">Ribonucleoprotein</keyword>
<dbReference type="Pfam" id="PF00467">
    <property type="entry name" value="KOW"/>
    <property type="match status" value="1"/>
</dbReference>
<keyword evidence="5 10" id="KW-0694">RNA-binding</keyword>
<dbReference type="EMBL" id="RBWE01000001">
    <property type="protein sequence ID" value="RKO65911.1"/>
    <property type="molecule type" value="Genomic_DNA"/>
</dbReference>
<comment type="function">
    <text evidence="1 10">One of two assembly initiator proteins, it binds directly to the 5'-end of the 23S rRNA, where it nucleates assembly of the 50S subunit.</text>
</comment>
<dbReference type="InterPro" id="IPR003256">
    <property type="entry name" value="Ribosomal_uL24"/>
</dbReference>
<dbReference type="InterPro" id="IPR057264">
    <property type="entry name" value="Ribosomal_uL24_C"/>
</dbReference>
<gene>
    <name evidence="10" type="primary">rplX</name>
    <name evidence="13" type="ORF">D7024_02400</name>
</gene>
<evidence type="ECO:0000256" key="8">
    <source>
        <dbReference type="ARBA" id="ARBA00035206"/>
    </source>
</evidence>
<dbReference type="SMART" id="SM00739">
    <property type="entry name" value="KOW"/>
    <property type="match status" value="1"/>
</dbReference>
<keyword evidence="4 10" id="KW-0699">rRNA-binding</keyword>
<dbReference type="GO" id="GO:1990904">
    <property type="term" value="C:ribonucleoprotein complex"/>
    <property type="evidence" value="ECO:0007669"/>
    <property type="project" value="UniProtKB-KW"/>
</dbReference>
<dbReference type="Proteomes" id="UP000271256">
    <property type="component" value="Unassembled WGS sequence"/>
</dbReference>
<dbReference type="InterPro" id="IPR005824">
    <property type="entry name" value="KOW"/>
</dbReference>
<dbReference type="FunFam" id="2.30.30.30:FF:000004">
    <property type="entry name" value="50S ribosomal protein L24"/>
    <property type="match status" value="1"/>
</dbReference>
<comment type="subunit">
    <text evidence="3 10">Part of the 50S ribosomal subunit.</text>
</comment>
<evidence type="ECO:0000256" key="9">
    <source>
        <dbReference type="ARBA" id="ARBA00058688"/>
    </source>
</evidence>
<evidence type="ECO:0000256" key="11">
    <source>
        <dbReference type="RuleBase" id="RU003477"/>
    </source>
</evidence>
<dbReference type="Pfam" id="PF17136">
    <property type="entry name" value="ribosomal_L24"/>
    <property type="match status" value="1"/>
</dbReference>
<organism evidence="13 14">
    <name type="scientific">Desulfofundulus salinus</name>
    <dbReference type="NCBI Taxonomy" id="2419843"/>
    <lineage>
        <taxon>Bacteria</taxon>
        <taxon>Bacillati</taxon>
        <taxon>Bacillota</taxon>
        <taxon>Clostridia</taxon>
        <taxon>Eubacteriales</taxon>
        <taxon>Peptococcaceae</taxon>
        <taxon>Desulfofundulus</taxon>
    </lineage>
</organism>
<dbReference type="InterPro" id="IPR014722">
    <property type="entry name" value="Rib_uL2_dom2"/>
</dbReference>
<dbReference type="PROSITE" id="PS01108">
    <property type="entry name" value="RIBOSOMAL_L24"/>
    <property type="match status" value="1"/>
</dbReference>
<dbReference type="Gene3D" id="2.30.30.30">
    <property type="match status" value="1"/>
</dbReference>
<dbReference type="InterPro" id="IPR005825">
    <property type="entry name" value="Ribosomal_uL24_CS"/>
</dbReference>
<dbReference type="CDD" id="cd06089">
    <property type="entry name" value="KOW_RPL26"/>
    <property type="match status" value="1"/>
</dbReference>
<sequence>MPKLHVRKGDTVLVLTGKYAGKRGKVLAALPAEGRVIVEGVNIVKRHTRPSPRMPQGGIVEKEAPIHASNVMLVCSKCNSPTRIAKKFLEDGKKVRVCKKCGEELG</sequence>
<reference evidence="13 14" key="1">
    <citation type="submission" date="2018-10" db="EMBL/GenBank/DDBJ databases">
        <authorList>
            <person name="Grouzdev D.S."/>
            <person name="Krutkina M.S."/>
            <person name="Tourova T.P."/>
            <person name="Nazina T.N."/>
        </authorList>
    </citation>
    <scope>NUCLEOTIDE SEQUENCE [LARGE SCALE GENOMIC DNA]</scope>
    <source>
        <strain evidence="13 14">435</strain>
    </source>
</reference>
<evidence type="ECO:0000256" key="10">
    <source>
        <dbReference type="HAMAP-Rule" id="MF_01326"/>
    </source>
</evidence>
<evidence type="ECO:0000256" key="7">
    <source>
        <dbReference type="ARBA" id="ARBA00023274"/>
    </source>
</evidence>
<dbReference type="CDD" id="cd00065">
    <property type="entry name" value="FYVE_like_SF"/>
    <property type="match status" value="1"/>
</dbReference>
<dbReference type="RefSeq" id="WP_121450367.1">
    <property type="nucleotide sequence ID" value="NZ_RBWE01000001.1"/>
</dbReference>
<dbReference type="HAMAP" id="MF_01326_B">
    <property type="entry name" value="Ribosomal_uL24_B"/>
    <property type="match status" value="1"/>
</dbReference>
<evidence type="ECO:0000256" key="5">
    <source>
        <dbReference type="ARBA" id="ARBA00022884"/>
    </source>
</evidence>
<dbReference type="GO" id="GO:0005840">
    <property type="term" value="C:ribosome"/>
    <property type="evidence" value="ECO:0007669"/>
    <property type="project" value="UniProtKB-KW"/>
</dbReference>
<dbReference type="InterPro" id="IPR008991">
    <property type="entry name" value="Translation_prot_SH3-like_sf"/>
</dbReference>
<dbReference type="GO" id="GO:0019843">
    <property type="term" value="F:rRNA binding"/>
    <property type="evidence" value="ECO:0007669"/>
    <property type="project" value="UniProtKB-UniRule"/>
</dbReference>
<dbReference type="GO" id="GO:0006412">
    <property type="term" value="P:translation"/>
    <property type="evidence" value="ECO:0007669"/>
    <property type="project" value="UniProtKB-UniRule"/>
</dbReference>
<evidence type="ECO:0000313" key="13">
    <source>
        <dbReference type="EMBL" id="RKO65911.1"/>
    </source>
</evidence>
<evidence type="ECO:0000256" key="2">
    <source>
        <dbReference type="ARBA" id="ARBA00010618"/>
    </source>
</evidence>
<dbReference type="NCBIfam" id="TIGR01079">
    <property type="entry name" value="rplX_bact"/>
    <property type="match status" value="1"/>
</dbReference>
<evidence type="ECO:0000256" key="3">
    <source>
        <dbReference type="ARBA" id="ARBA00011838"/>
    </source>
</evidence>
<evidence type="ECO:0000313" key="14">
    <source>
        <dbReference type="Proteomes" id="UP000271256"/>
    </source>
</evidence>